<reference evidence="1 2" key="1">
    <citation type="submission" date="2023-08" db="EMBL/GenBank/DDBJ databases">
        <authorList>
            <person name="Park J.-S."/>
        </authorList>
    </citation>
    <scope>NUCLEOTIDE SEQUENCE [LARGE SCALE GENOMIC DNA]</scope>
    <source>
        <strain evidence="1 2">2205SS18-9</strain>
    </source>
</reference>
<comment type="caution">
    <text evidence="1">The sequence shown here is derived from an EMBL/GenBank/DDBJ whole genome shotgun (WGS) entry which is preliminary data.</text>
</comment>
<dbReference type="RefSeq" id="WP_305992758.1">
    <property type="nucleotide sequence ID" value="NZ_JAVAMP010000008.1"/>
</dbReference>
<evidence type="ECO:0008006" key="3">
    <source>
        <dbReference type="Google" id="ProtNLM"/>
    </source>
</evidence>
<accession>A0ABT9J1Z2</accession>
<keyword evidence="2" id="KW-1185">Reference proteome</keyword>
<dbReference type="Proteomes" id="UP001231941">
    <property type="component" value="Unassembled WGS sequence"/>
</dbReference>
<dbReference type="EMBL" id="JAVAMP010000008">
    <property type="protein sequence ID" value="MDP5275447.1"/>
    <property type="molecule type" value="Genomic_DNA"/>
</dbReference>
<organism evidence="1 2">
    <name type="scientific">Chengkuizengella axinellae</name>
    <dbReference type="NCBI Taxonomy" id="3064388"/>
    <lineage>
        <taxon>Bacteria</taxon>
        <taxon>Bacillati</taxon>
        <taxon>Bacillota</taxon>
        <taxon>Bacilli</taxon>
        <taxon>Bacillales</taxon>
        <taxon>Paenibacillaceae</taxon>
        <taxon>Chengkuizengella</taxon>
    </lineage>
</organism>
<name>A0ABT9J1Z2_9BACL</name>
<proteinExistence type="predicted"/>
<gene>
    <name evidence="1" type="ORF">Q5Y73_15165</name>
</gene>
<protein>
    <recommendedName>
        <fullName evidence="3">N-acetyltransferase</fullName>
    </recommendedName>
</protein>
<sequence>MKVEIKSVITEEIKSIQSWINLSQLENQTLPLAYGSTEKFPFQEVTSKFKRSTNTENSLTDLFGDNQDHLHPYMITVDSIIAGFAVIESSPYKCGENDYILHGLYLSPLFHANMIIERAAVQLFDCFHGNWEFHTTNLKLSDMQSWRKAIANYTEGEFQEYIQLTPNGKHQVYKFSNDSYHHYMKSMLEFYGH</sequence>
<evidence type="ECO:0000313" key="2">
    <source>
        <dbReference type="Proteomes" id="UP001231941"/>
    </source>
</evidence>
<evidence type="ECO:0000313" key="1">
    <source>
        <dbReference type="EMBL" id="MDP5275447.1"/>
    </source>
</evidence>